<evidence type="ECO:0000313" key="2">
    <source>
        <dbReference type="Proteomes" id="UP001164250"/>
    </source>
</evidence>
<gene>
    <name evidence="1" type="ORF">Patl1_29461</name>
</gene>
<dbReference type="Proteomes" id="UP001164250">
    <property type="component" value="Chromosome 11"/>
</dbReference>
<accession>A0ACC1AC76</accession>
<evidence type="ECO:0000313" key="1">
    <source>
        <dbReference type="EMBL" id="KAJ0083341.1"/>
    </source>
</evidence>
<dbReference type="EMBL" id="CM047907">
    <property type="protein sequence ID" value="KAJ0083341.1"/>
    <property type="molecule type" value="Genomic_DNA"/>
</dbReference>
<keyword evidence="2" id="KW-1185">Reference proteome</keyword>
<reference evidence="2" key="1">
    <citation type="journal article" date="2023" name="G3 (Bethesda)">
        <title>Genome assembly and association tests identify interacting loci associated with vigor, precocity, and sex in interspecific pistachio rootstocks.</title>
        <authorList>
            <person name="Palmer W."/>
            <person name="Jacygrad E."/>
            <person name="Sagayaradj S."/>
            <person name="Cavanaugh K."/>
            <person name="Han R."/>
            <person name="Bertier L."/>
            <person name="Beede B."/>
            <person name="Kafkas S."/>
            <person name="Golino D."/>
            <person name="Preece J."/>
            <person name="Michelmore R."/>
        </authorList>
    </citation>
    <scope>NUCLEOTIDE SEQUENCE [LARGE SCALE GENOMIC DNA]</scope>
</reference>
<comment type="caution">
    <text evidence="1">The sequence shown here is derived from an EMBL/GenBank/DDBJ whole genome shotgun (WGS) entry which is preliminary data.</text>
</comment>
<sequence length="121" mass="13351">MSPRVRVYVTFLAILILAGDQALAQTRCATKVQDVALECEDYIVDPGMEDSPSLECCVAMNKVGVPCLCSYVIEGWEYLVPVAQKCGKKFKPGSKCGSMYHHSIWLKMGELEVLTKQLGFA</sequence>
<organism evidence="1 2">
    <name type="scientific">Pistacia atlantica</name>
    <dbReference type="NCBI Taxonomy" id="434234"/>
    <lineage>
        <taxon>Eukaryota</taxon>
        <taxon>Viridiplantae</taxon>
        <taxon>Streptophyta</taxon>
        <taxon>Embryophyta</taxon>
        <taxon>Tracheophyta</taxon>
        <taxon>Spermatophyta</taxon>
        <taxon>Magnoliopsida</taxon>
        <taxon>eudicotyledons</taxon>
        <taxon>Gunneridae</taxon>
        <taxon>Pentapetalae</taxon>
        <taxon>rosids</taxon>
        <taxon>malvids</taxon>
        <taxon>Sapindales</taxon>
        <taxon>Anacardiaceae</taxon>
        <taxon>Pistacia</taxon>
    </lineage>
</organism>
<protein>
    <submittedName>
        <fullName evidence="1">Uncharacterized protein</fullName>
    </submittedName>
</protein>
<proteinExistence type="predicted"/>
<name>A0ACC1AC76_9ROSI</name>